<dbReference type="InterPro" id="IPR016162">
    <property type="entry name" value="Ald_DH_N"/>
</dbReference>
<comment type="catalytic activity">
    <reaction evidence="3">
        <text>an aldehyde + NAD(+) + H2O = a carboxylate + NADH + 2 H(+)</text>
        <dbReference type="Rhea" id="RHEA:16185"/>
        <dbReference type="ChEBI" id="CHEBI:15377"/>
        <dbReference type="ChEBI" id="CHEBI:15378"/>
        <dbReference type="ChEBI" id="CHEBI:17478"/>
        <dbReference type="ChEBI" id="CHEBI:29067"/>
        <dbReference type="ChEBI" id="CHEBI:57540"/>
        <dbReference type="ChEBI" id="CHEBI:57945"/>
        <dbReference type="EC" id="1.2.1.3"/>
    </reaction>
</comment>
<evidence type="ECO:0000256" key="2">
    <source>
        <dbReference type="ARBA" id="ARBA00024226"/>
    </source>
</evidence>
<dbReference type="PANTHER" id="PTHR11699">
    <property type="entry name" value="ALDEHYDE DEHYDROGENASE-RELATED"/>
    <property type="match status" value="1"/>
</dbReference>
<dbReference type="EC" id="1.2.1.3" evidence="2"/>
<evidence type="ECO:0000259" key="4">
    <source>
        <dbReference type="Pfam" id="PF00171"/>
    </source>
</evidence>
<gene>
    <name evidence="5" type="ORF">PV11_06254</name>
</gene>
<dbReference type="InterPro" id="IPR015590">
    <property type="entry name" value="Aldehyde_DH_dom"/>
</dbReference>
<organism evidence="5 6">
    <name type="scientific">Exophiala sideris</name>
    <dbReference type="NCBI Taxonomy" id="1016849"/>
    <lineage>
        <taxon>Eukaryota</taxon>
        <taxon>Fungi</taxon>
        <taxon>Dikarya</taxon>
        <taxon>Ascomycota</taxon>
        <taxon>Pezizomycotina</taxon>
        <taxon>Eurotiomycetes</taxon>
        <taxon>Chaetothyriomycetidae</taxon>
        <taxon>Chaetothyriales</taxon>
        <taxon>Herpotrichiellaceae</taxon>
        <taxon>Exophiala</taxon>
    </lineage>
</organism>
<dbReference type="GO" id="GO:0004029">
    <property type="term" value="F:aldehyde dehydrogenase (NAD+) activity"/>
    <property type="evidence" value="ECO:0007669"/>
    <property type="project" value="UniProtKB-EC"/>
</dbReference>
<dbReference type="OrthoDB" id="3833313at2759"/>
<dbReference type="InterPro" id="IPR016161">
    <property type="entry name" value="Ald_DH/histidinol_DH"/>
</dbReference>
<dbReference type="STRING" id="1016849.A0A0D1VRF1"/>
<dbReference type="HOGENOM" id="CLU_005391_6_4_1"/>
<accession>A0A0D1VRF1</accession>
<sequence>MNRDNLETKLFINNEVSVLFYDGRRLSGIQKKTFKIYNPLNEGEICEVHEALKDDVDLAVDAAASAFPHWSTIAAHERASYLFKFAQLVQRDVQELAELDSICMGK</sequence>
<dbReference type="SUPFAM" id="SSF53720">
    <property type="entry name" value="ALDH-like"/>
    <property type="match status" value="1"/>
</dbReference>
<name>A0A0D1VRF1_9EURO</name>
<reference evidence="5 6" key="1">
    <citation type="submission" date="2015-01" db="EMBL/GenBank/DDBJ databases">
        <title>The Genome Sequence of Exophiala sideris CBS121828.</title>
        <authorList>
            <consortium name="The Broad Institute Genomics Platform"/>
            <person name="Cuomo C."/>
            <person name="de Hoog S."/>
            <person name="Gorbushina A."/>
            <person name="Stielow B."/>
            <person name="Teixiera M."/>
            <person name="Abouelleil A."/>
            <person name="Chapman S.B."/>
            <person name="Priest M."/>
            <person name="Young S.K."/>
            <person name="Wortman J."/>
            <person name="Nusbaum C."/>
            <person name="Birren B."/>
        </authorList>
    </citation>
    <scope>NUCLEOTIDE SEQUENCE [LARGE SCALE GENOMIC DNA]</scope>
    <source>
        <strain evidence="5 6">CBS 121828</strain>
    </source>
</reference>
<dbReference type="Gene3D" id="3.40.605.10">
    <property type="entry name" value="Aldehyde Dehydrogenase, Chain A, domain 1"/>
    <property type="match status" value="1"/>
</dbReference>
<evidence type="ECO:0000313" key="6">
    <source>
        <dbReference type="Proteomes" id="UP000053599"/>
    </source>
</evidence>
<dbReference type="Proteomes" id="UP000053599">
    <property type="component" value="Unassembled WGS sequence"/>
</dbReference>
<dbReference type="Pfam" id="PF00171">
    <property type="entry name" value="Aldedh"/>
    <property type="match status" value="1"/>
</dbReference>
<evidence type="ECO:0000256" key="3">
    <source>
        <dbReference type="ARBA" id="ARBA00049194"/>
    </source>
</evidence>
<evidence type="ECO:0000256" key="1">
    <source>
        <dbReference type="ARBA" id="ARBA00009986"/>
    </source>
</evidence>
<dbReference type="EMBL" id="KN846953">
    <property type="protein sequence ID" value="KIV78620.1"/>
    <property type="molecule type" value="Genomic_DNA"/>
</dbReference>
<evidence type="ECO:0000313" key="5">
    <source>
        <dbReference type="EMBL" id="KIV78620.1"/>
    </source>
</evidence>
<protein>
    <recommendedName>
        <fullName evidence="2">aldehyde dehydrogenase (NAD(+))</fullName>
        <ecNumber evidence="2">1.2.1.3</ecNumber>
    </recommendedName>
</protein>
<feature type="domain" description="Aldehyde dehydrogenase" evidence="4">
    <location>
        <begin position="31"/>
        <end position="106"/>
    </location>
</feature>
<comment type="similarity">
    <text evidence="1">Belongs to the aldehyde dehydrogenase family.</text>
</comment>
<proteinExistence type="inferred from homology"/>
<dbReference type="AlphaFoldDB" id="A0A0D1VRF1"/>